<dbReference type="GO" id="GO:0016485">
    <property type="term" value="P:protein processing"/>
    <property type="evidence" value="ECO:0007669"/>
    <property type="project" value="InterPro"/>
</dbReference>
<dbReference type="InterPro" id="IPR009003">
    <property type="entry name" value="Peptidase_S1_PA"/>
</dbReference>
<name>A0AAV7JIM7_9METZ</name>
<dbReference type="GO" id="GO:0005777">
    <property type="term" value="C:peroxisome"/>
    <property type="evidence" value="ECO:0007669"/>
    <property type="project" value="UniProtKB-SubCell"/>
</dbReference>
<comment type="caution">
    <text evidence="2">The sequence shown here is derived from an EMBL/GenBank/DDBJ whole genome shotgun (WGS) entry which is preliminary data.</text>
</comment>
<dbReference type="EC" id="3.4.21.-" evidence="1"/>
<dbReference type="Proteomes" id="UP001165289">
    <property type="component" value="Unassembled WGS sequence"/>
</dbReference>
<dbReference type="Pfam" id="PF13365">
    <property type="entry name" value="Trypsin_2"/>
    <property type="match status" value="1"/>
</dbReference>
<reference evidence="2 3" key="1">
    <citation type="journal article" date="2023" name="BMC Biol.">
        <title>The compact genome of the sponge Oopsacas minuta (Hexactinellida) is lacking key metazoan core genes.</title>
        <authorList>
            <person name="Santini S."/>
            <person name="Schenkelaars Q."/>
            <person name="Jourda C."/>
            <person name="Duchesne M."/>
            <person name="Belahbib H."/>
            <person name="Rocher C."/>
            <person name="Selva M."/>
            <person name="Riesgo A."/>
            <person name="Vervoort M."/>
            <person name="Leys S.P."/>
            <person name="Kodjabachian L."/>
            <person name="Le Bivic A."/>
            <person name="Borchiellini C."/>
            <person name="Claverie J.M."/>
            <person name="Renard E."/>
        </authorList>
    </citation>
    <scope>NUCLEOTIDE SEQUENCE [LARGE SCALE GENOMIC DNA]</scope>
    <source>
        <strain evidence="2">SPO-2</strain>
    </source>
</reference>
<gene>
    <name evidence="2" type="ORF">LOD99_12099</name>
</gene>
<comment type="PTM">
    <text evidence="1">The full-lengh TYSND1 is the active the proteolytic processing of PTS1- and PTS2-proteins and in self-cleavage, and intermolecular self-cleavage of TYSND1 down-regulates its protease activity.</text>
</comment>
<proteinExistence type="inferred from homology"/>
<evidence type="ECO:0000313" key="2">
    <source>
        <dbReference type="EMBL" id="KAI6648290.1"/>
    </source>
</evidence>
<dbReference type="AlphaFoldDB" id="A0AAV7JIM7"/>
<comment type="function">
    <text evidence="1">Peroxisomal protease that mediates both the removal of the leader peptide from proteins containing a PTS2 target sequence and processes several PTS1-containing proteins. Catalyzes the processing of PTS1-proteins involved in the peroxisomal beta-oxidation of fatty acids.</text>
</comment>
<keyword evidence="1" id="KW-0378">Hydrolase</keyword>
<evidence type="ECO:0000256" key="1">
    <source>
        <dbReference type="PIRNR" id="PIRNR037989"/>
    </source>
</evidence>
<dbReference type="GO" id="GO:0004252">
    <property type="term" value="F:serine-type endopeptidase activity"/>
    <property type="evidence" value="ECO:0007669"/>
    <property type="project" value="InterPro"/>
</dbReference>
<sequence>MSLINPCSLLIQDRFSSGILVSVERGEIFTIVSEYLSDIPHLKVTVWIQLGSAHQFAFVECEAEVIYASSFSNNSYLSKHIQSYLLLVRLTSHSFSHYDFEPLQPYNHLSCSPISQGECVLVVGSPFGPLCPPVLLNNQFRGIVSKTIGSLGMLLIDTFSPNGLSGAPVYILKKEKPYLYGLLIKDFNSALETGSNITLSTIFPVISIMKLLLQYLSHANISLSVFDILLPLSRFSPIINPISFFSYSSIIPRTILSRVVKLQINNTCGTGILITDNICLTCAHVVANLSSDSTIQVSLNYPITKFVPFHIVFTTEPNVYPDIALLVNSKFNYCSLPDKFDINIEVGNEILSTTELYSISYQSSLVEEAITSLALTKGCVSKVVRDGENVLFGQASCCINPGGSGGLVIDRHSYDLLGMVCGFASAETQGVKIMYPQITRFIPFDVILTLLRSGLTKSCNELHKNVRIQKLWNYDKIGNFCLSKL</sequence>
<keyword evidence="1" id="KW-0720">Serine protease</keyword>
<protein>
    <recommendedName>
        <fullName evidence="1">Peroxisomal leader peptide-processing protease</fullName>
        <ecNumber evidence="1">3.4.21.-</ecNumber>
    </recommendedName>
</protein>
<keyword evidence="3" id="KW-1185">Reference proteome</keyword>
<keyword evidence="1 2" id="KW-0645">Protease</keyword>
<dbReference type="EMBL" id="JAKMXF010000332">
    <property type="protein sequence ID" value="KAI6648290.1"/>
    <property type="molecule type" value="Genomic_DNA"/>
</dbReference>
<dbReference type="SUPFAM" id="SSF50494">
    <property type="entry name" value="Trypsin-like serine proteases"/>
    <property type="match status" value="2"/>
</dbReference>
<comment type="subcellular location">
    <subcellularLocation>
        <location evidence="1">Peroxisome</location>
    </subcellularLocation>
</comment>
<comment type="similarity">
    <text evidence="1">Belongs to the peptidase S1B family.</text>
</comment>
<dbReference type="PANTHER" id="PTHR21004:SF0">
    <property type="entry name" value="PEROXISOMAL LEADER PEPTIDE-PROCESSING PROTEASE"/>
    <property type="match status" value="1"/>
</dbReference>
<accession>A0AAV7JIM7</accession>
<organism evidence="2 3">
    <name type="scientific">Oopsacas minuta</name>
    <dbReference type="NCBI Taxonomy" id="111878"/>
    <lineage>
        <taxon>Eukaryota</taxon>
        <taxon>Metazoa</taxon>
        <taxon>Porifera</taxon>
        <taxon>Hexactinellida</taxon>
        <taxon>Hexasterophora</taxon>
        <taxon>Lyssacinosida</taxon>
        <taxon>Leucopsacidae</taxon>
        <taxon>Oopsacas</taxon>
    </lineage>
</organism>
<evidence type="ECO:0000313" key="3">
    <source>
        <dbReference type="Proteomes" id="UP001165289"/>
    </source>
</evidence>
<dbReference type="PANTHER" id="PTHR21004">
    <property type="entry name" value="SERINE PROTEASE-RELATED"/>
    <property type="match status" value="1"/>
</dbReference>
<dbReference type="Gene3D" id="2.40.10.120">
    <property type="match status" value="1"/>
</dbReference>
<keyword evidence="1" id="KW-0576">Peroxisome</keyword>
<dbReference type="InterPro" id="IPR039245">
    <property type="entry name" value="TYSND1/DEG15"/>
</dbReference>